<keyword evidence="3" id="KW-0963">Cytoplasm</keyword>
<dbReference type="SMART" id="SM00233">
    <property type="entry name" value="PH"/>
    <property type="match status" value="2"/>
</dbReference>
<dbReference type="GO" id="GO:0005737">
    <property type="term" value="C:cytoplasm"/>
    <property type="evidence" value="ECO:0007669"/>
    <property type="project" value="TreeGrafter"/>
</dbReference>
<dbReference type="InterPro" id="IPR017455">
    <property type="entry name" value="Znf_FYVE-rel"/>
</dbReference>
<evidence type="ECO:0000259" key="16">
    <source>
        <dbReference type="PROSITE" id="PS50178"/>
    </source>
</evidence>
<feature type="domain" description="DH" evidence="15">
    <location>
        <begin position="22"/>
        <end position="210"/>
    </location>
</feature>
<dbReference type="Gene3D" id="2.30.29.30">
    <property type="entry name" value="Pleckstrin-homology domain (PH domain)/Phosphotyrosine-binding domain (PTB)"/>
    <property type="match status" value="2"/>
</dbReference>
<feature type="domain" description="PH" evidence="14">
    <location>
        <begin position="440"/>
        <end position="541"/>
    </location>
</feature>
<evidence type="ECO:0000256" key="3">
    <source>
        <dbReference type="ARBA" id="ARBA00022490"/>
    </source>
</evidence>
<dbReference type="InterPro" id="IPR011993">
    <property type="entry name" value="PH-like_dom_sf"/>
</dbReference>
<dbReference type="PANTHER" id="PTHR12673">
    <property type="entry name" value="FACIOGENITAL DYSPLASIA PROTEIN"/>
    <property type="match status" value="1"/>
</dbReference>
<sequence length="569" mass="65384">MALQPLPKAERQDSTELSVQQRVFNIANELLHTEKAYVSRLHLLDQVFCAQLMEEARARSSFPCEMVMGIFSNICSIYCFHQQFLLPALEKRMEEWDLNPRIGDILQKLAPFLKMYGEYVKNFDRAMELVNTWMQRSSQFKAIIHNIQKEEMCGNLTLQHHMLEPVQRIPRYELLLKDYLHRLPEDADDFKDAQKSLELIATAAEHSNAAIRKMERMRKLLKVYELLGGEEDIVNPTNELIKEGHILKLSAKNGTSQDRYLILFNDRLLYCVPKLRLIGQKFGVRARIDVDGMEVQHETSSMNVPRTFLVSGKQRSLELQVLWPLQYFLTALCFQNCTELGKRAPTPIREKEVTLCMKCQEPFNSITKRRHHCKACGHVVCGKCSEFRARLLYDNNRANRVCIDCYTMLVGVPPSPASLSNSTQRRRSILEKQASVAAENSVLCSFLHHVEKGSGRGWQKAWFVIPDSEPLVLYIYGAPQDVKAQRSIPLIGFEVSLPESSDRLERRNAFKMSQSHLTVYFSADCEELQRRWMEVLSRAGRGEELQSNGPISEALEEEGEEPVPTGENT</sequence>
<dbReference type="AlphaFoldDB" id="A0A8C2HWJ6"/>
<dbReference type="GO" id="GO:0008270">
    <property type="term" value="F:zinc ion binding"/>
    <property type="evidence" value="ECO:0007669"/>
    <property type="project" value="UniProtKB-KW"/>
</dbReference>
<protein>
    <submittedName>
        <fullName evidence="17">FYVE, RhoGEF and PH domain containing 1</fullName>
    </submittedName>
</protein>
<dbReference type="GO" id="GO:0005856">
    <property type="term" value="C:cytoskeleton"/>
    <property type="evidence" value="ECO:0007669"/>
    <property type="project" value="UniProtKB-SubCell"/>
</dbReference>
<evidence type="ECO:0000256" key="13">
    <source>
        <dbReference type="SAM" id="MobiDB-lite"/>
    </source>
</evidence>
<dbReference type="FunFam" id="2.30.29.30:FF:000102">
    <property type="entry name" value="FYVE, RhoGEF and PH domain-containing protein 4"/>
    <property type="match status" value="1"/>
</dbReference>
<evidence type="ECO:0000259" key="15">
    <source>
        <dbReference type="PROSITE" id="PS50010"/>
    </source>
</evidence>
<organism evidence="17 18">
    <name type="scientific">Cyprinus carpio</name>
    <name type="common">Common carp</name>
    <dbReference type="NCBI Taxonomy" id="7962"/>
    <lineage>
        <taxon>Eukaryota</taxon>
        <taxon>Metazoa</taxon>
        <taxon>Chordata</taxon>
        <taxon>Craniata</taxon>
        <taxon>Vertebrata</taxon>
        <taxon>Euteleostomi</taxon>
        <taxon>Actinopterygii</taxon>
        <taxon>Neopterygii</taxon>
        <taxon>Teleostei</taxon>
        <taxon>Ostariophysi</taxon>
        <taxon>Cypriniformes</taxon>
        <taxon>Cyprinidae</taxon>
        <taxon>Cyprininae</taxon>
        <taxon>Cyprinus</taxon>
    </lineage>
</organism>
<evidence type="ECO:0000313" key="17">
    <source>
        <dbReference type="Ensembl" id="ENSCCRP00020070960.1"/>
    </source>
</evidence>
<dbReference type="Pfam" id="PF01363">
    <property type="entry name" value="FYVE"/>
    <property type="match status" value="1"/>
</dbReference>
<dbReference type="SUPFAM" id="SSF48065">
    <property type="entry name" value="DBL homology domain (DH-domain)"/>
    <property type="match status" value="1"/>
</dbReference>
<keyword evidence="4" id="KW-0597">Phosphoprotein</keyword>
<evidence type="ECO:0000256" key="6">
    <source>
        <dbReference type="ARBA" id="ARBA00022723"/>
    </source>
</evidence>
<dbReference type="InterPro" id="IPR000306">
    <property type="entry name" value="Znf_FYVE"/>
</dbReference>
<dbReference type="FunFam" id="3.30.40.10:FF:000061">
    <property type="entry name" value="FYVE, RhoGEF and PH domain containing 1"/>
    <property type="match status" value="1"/>
</dbReference>
<evidence type="ECO:0000313" key="18">
    <source>
        <dbReference type="Proteomes" id="UP000694701"/>
    </source>
</evidence>
<dbReference type="GO" id="GO:0042995">
    <property type="term" value="C:cell projection"/>
    <property type="evidence" value="ECO:0007669"/>
    <property type="project" value="UniProtKB-SubCell"/>
</dbReference>
<dbReference type="SUPFAM" id="SSF57903">
    <property type="entry name" value="FYVE/PHD zinc finger"/>
    <property type="match status" value="1"/>
</dbReference>
<dbReference type="InterPro" id="IPR051092">
    <property type="entry name" value="FYVE_RhoGEF_PH"/>
</dbReference>
<keyword evidence="6" id="KW-0479">Metal-binding</keyword>
<proteinExistence type="predicted"/>
<evidence type="ECO:0000256" key="8">
    <source>
        <dbReference type="ARBA" id="ARBA00022771"/>
    </source>
</evidence>
<keyword evidence="11" id="KW-0966">Cell projection</keyword>
<evidence type="ECO:0000256" key="9">
    <source>
        <dbReference type="ARBA" id="ARBA00022833"/>
    </source>
</evidence>
<evidence type="ECO:0000256" key="5">
    <source>
        <dbReference type="ARBA" id="ARBA00022658"/>
    </source>
</evidence>
<dbReference type="SMART" id="SM00064">
    <property type="entry name" value="FYVE"/>
    <property type="match status" value="1"/>
</dbReference>
<dbReference type="FunFam" id="1.20.900.10:FF:000013">
    <property type="entry name" value="FYVE, RhoGEF and PH domain-containing protein 4"/>
    <property type="match status" value="1"/>
</dbReference>
<dbReference type="InterPro" id="IPR035899">
    <property type="entry name" value="DBL_dom_sf"/>
</dbReference>
<name>A0A8C2HWJ6_CYPCA</name>
<dbReference type="SMART" id="SM00325">
    <property type="entry name" value="RhoGEF"/>
    <property type="match status" value="1"/>
</dbReference>
<evidence type="ECO:0000256" key="2">
    <source>
        <dbReference type="ARBA" id="ARBA00004316"/>
    </source>
</evidence>
<evidence type="ECO:0000256" key="10">
    <source>
        <dbReference type="ARBA" id="ARBA00023212"/>
    </source>
</evidence>
<dbReference type="SUPFAM" id="SSF50729">
    <property type="entry name" value="PH domain-like"/>
    <property type="match status" value="2"/>
</dbReference>
<dbReference type="GO" id="GO:0005085">
    <property type="term" value="F:guanyl-nucleotide exchange factor activity"/>
    <property type="evidence" value="ECO:0007669"/>
    <property type="project" value="UniProtKB-KW"/>
</dbReference>
<keyword evidence="8 12" id="KW-0863">Zinc-finger</keyword>
<feature type="domain" description="FYVE-type" evidence="16">
    <location>
        <begin position="350"/>
        <end position="410"/>
    </location>
</feature>
<dbReference type="PROSITE" id="PS50010">
    <property type="entry name" value="DH_2"/>
    <property type="match status" value="1"/>
</dbReference>
<evidence type="ECO:0000256" key="12">
    <source>
        <dbReference type="PROSITE-ProRule" id="PRU00091"/>
    </source>
</evidence>
<dbReference type="InterPro" id="IPR013083">
    <property type="entry name" value="Znf_RING/FYVE/PHD"/>
</dbReference>
<dbReference type="CDD" id="cd00160">
    <property type="entry name" value="RhoGEF"/>
    <property type="match status" value="1"/>
</dbReference>
<dbReference type="GO" id="GO:0007010">
    <property type="term" value="P:cytoskeleton organization"/>
    <property type="evidence" value="ECO:0007669"/>
    <property type="project" value="TreeGrafter"/>
</dbReference>
<dbReference type="Pfam" id="PF00169">
    <property type="entry name" value="PH"/>
    <property type="match status" value="2"/>
</dbReference>
<accession>A0A8C2HWJ6</accession>
<keyword evidence="10" id="KW-0206">Cytoskeleton</keyword>
<evidence type="ECO:0000256" key="11">
    <source>
        <dbReference type="ARBA" id="ARBA00023273"/>
    </source>
</evidence>
<keyword evidence="5" id="KW-0344">Guanine-nucleotide releasing factor</keyword>
<dbReference type="Ensembl" id="ENSCCRT00020077956.1">
    <property type="protein sequence ID" value="ENSCCRP00020070960.1"/>
    <property type="gene ID" value="ENSCCRG00020032402.1"/>
</dbReference>
<feature type="region of interest" description="Disordered" evidence="13">
    <location>
        <begin position="542"/>
        <end position="569"/>
    </location>
</feature>
<dbReference type="InterPro" id="IPR001849">
    <property type="entry name" value="PH_domain"/>
</dbReference>
<evidence type="ECO:0000256" key="7">
    <source>
        <dbReference type="ARBA" id="ARBA00022737"/>
    </source>
</evidence>
<dbReference type="Pfam" id="PF00621">
    <property type="entry name" value="RhoGEF"/>
    <property type="match status" value="1"/>
</dbReference>
<dbReference type="PROSITE" id="PS50003">
    <property type="entry name" value="PH_DOMAIN"/>
    <property type="match status" value="1"/>
</dbReference>
<dbReference type="Gene3D" id="3.30.40.10">
    <property type="entry name" value="Zinc/RING finger domain, C3HC4 (zinc finger)"/>
    <property type="match status" value="1"/>
</dbReference>
<evidence type="ECO:0000256" key="4">
    <source>
        <dbReference type="ARBA" id="ARBA00022553"/>
    </source>
</evidence>
<dbReference type="InterPro" id="IPR011011">
    <property type="entry name" value="Znf_FYVE_PHD"/>
</dbReference>
<keyword evidence="7" id="KW-0677">Repeat</keyword>
<comment type="subcellular location">
    <subcellularLocation>
        <location evidence="2">Cell projection</location>
    </subcellularLocation>
    <subcellularLocation>
        <location evidence="1">Cytoplasm</location>
        <location evidence="1">Cytoskeleton</location>
    </subcellularLocation>
</comment>
<dbReference type="InterPro" id="IPR000219">
    <property type="entry name" value="DH_dom"/>
</dbReference>
<keyword evidence="9" id="KW-0862">Zinc</keyword>
<dbReference type="PANTHER" id="PTHR12673:SF79">
    <property type="entry name" value="FYVE, RHOGEF AND PH DOMAIN-CONTAINING PROTEIN 1"/>
    <property type="match status" value="1"/>
</dbReference>
<reference evidence="17" key="1">
    <citation type="submission" date="2025-08" db="UniProtKB">
        <authorList>
            <consortium name="Ensembl"/>
        </authorList>
    </citation>
    <scope>IDENTIFICATION</scope>
</reference>
<dbReference type="GO" id="GO:0046847">
    <property type="term" value="P:filopodium assembly"/>
    <property type="evidence" value="ECO:0007669"/>
    <property type="project" value="TreeGrafter"/>
</dbReference>
<dbReference type="Proteomes" id="UP000694701">
    <property type="component" value="Unplaced"/>
</dbReference>
<dbReference type="CDD" id="cd15741">
    <property type="entry name" value="FYVE_FGD1_2_4"/>
    <property type="match status" value="1"/>
</dbReference>
<dbReference type="Gene3D" id="1.20.900.10">
    <property type="entry name" value="Dbl homology (DH) domain"/>
    <property type="match status" value="1"/>
</dbReference>
<evidence type="ECO:0000259" key="14">
    <source>
        <dbReference type="PROSITE" id="PS50003"/>
    </source>
</evidence>
<dbReference type="InterPro" id="IPR035941">
    <property type="entry name" value="FGD1-4_PH2"/>
</dbReference>
<dbReference type="CDD" id="cd13236">
    <property type="entry name" value="PH2_FGD1-4"/>
    <property type="match status" value="1"/>
</dbReference>
<dbReference type="PROSITE" id="PS50178">
    <property type="entry name" value="ZF_FYVE"/>
    <property type="match status" value="1"/>
</dbReference>
<evidence type="ECO:0000256" key="1">
    <source>
        <dbReference type="ARBA" id="ARBA00004245"/>
    </source>
</evidence>